<name>A0A1X1TEG7_9MYCO</name>
<dbReference type="RefSeq" id="WP_085189404.1">
    <property type="nucleotide sequence ID" value="NZ_AP022605.1"/>
</dbReference>
<proteinExistence type="predicted"/>
<sequence length="315" mass="35430">MTSDPSYRKIDYSLRPAKAIERKMMIDLLRRLDRSAALSHYRYVGFGSPYFSDFALMHRALGIGDMVSIEHANDHEARFRFNAPFATIDLQFGEASEVLPELTWAQRSIVWLDYDGRLDDVKLEDIDYLARNLPTGSVMIVSVNAHPSADLDKRLEKAKEDLGNAVPRTASNESLGAWGTATMYREVISEQVKVSLSERNAGQSAAAQIHYQQLFNFHYSDGARMLTVGGVFYDAGQEGLYAGCAFNDFDFYRSGDQPYTITVPKLTLKEMRHLDAQLPAAGGYEGLDEIGIPIDDADTYAKLYRYFPKFVDIEA</sequence>
<dbReference type="KEGG" id="mdr:MDOR_01570"/>
<reference evidence="2 3" key="1">
    <citation type="submission" date="2016-01" db="EMBL/GenBank/DDBJ databases">
        <title>The new phylogeny of the genus Mycobacterium.</title>
        <authorList>
            <person name="Tarcisio F."/>
            <person name="Conor M."/>
            <person name="Antonella G."/>
            <person name="Elisabetta G."/>
            <person name="Giulia F.S."/>
            <person name="Sara T."/>
            <person name="Anna F."/>
            <person name="Clotilde B."/>
            <person name="Roberto B."/>
            <person name="Veronica D.S."/>
            <person name="Fabio R."/>
            <person name="Monica P."/>
            <person name="Olivier J."/>
            <person name="Enrico T."/>
            <person name="Nicola S."/>
        </authorList>
    </citation>
    <scope>NUCLEOTIDE SEQUENCE [LARGE SCALE GENOMIC DNA]</scope>
    <source>
        <strain evidence="2 3">DSM 44339</strain>
    </source>
</reference>
<evidence type="ECO:0000313" key="4">
    <source>
        <dbReference type="Proteomes" id="UP000467201"/>
    </source>
</evidence>
<dbReference type="Pfam" id="PF20553">
    <property type="entry name" value="Methyltransf_35"/>
    <property type="match status" value="1"/>
</dbReference>
<evidence type="ECO:0000313" key="3">
    <source>
        <dbReference type="Proteomes" id="UP000193564"/>
    </source>
</evidence>
<dbReference type="AlphaFoldDB" id="A0A1X1TEG7"/>
<reference evidence="1 4" key="2">
    <citation type="journal article" date="2019" name="Emerg. Microbes Infect.">
        <title>Comprehensive subspecies identification of 175 nontuberculous mycobacteria species based on 7547 genomic profiles.</title>
        <authorList>
            <person name="Matsumoto Y."/>
            <person name="Kinjo T."/>
            <person name="Motooka D."/>
            <person name="Nabeya D."/>
            <person name="Jung N."/>
            <person name="Uechi K."/>
            <person name="Horii T."/>
            <person name="Iida T."/>
            <person name="Fujita J."/>
            <person name="Nakamura S."/>
        </authorList>
    </citation>
    <scope>NUCLEOTIDE SEQUENCE [LARGE SCALE GENOMIC DNA]</scope>
    <source>
        <strain evidence="1 4">JCM 12405</strain>
    </source>
</reference>
<dbReference type="EMBL" id="AP022605">
    <property type="protein sequence ID" value="BBZ05988.1"/>
    <property type="molecule type" value="Genomic_DNA"/>
</dbReference>
<organism evidence="2 3">
    <name type="scientific">Mycolicibacterium doricum</name>
    <dbReference type="NCBI Taxonomy" id="126673"/>
    <lineage>
        <taxon>Bacteria</taxon>
        <taxon>Bacillati</taxon>
        <taxon>Actinomycetota</taxon>
        <taxon>Actinomycetes</taxon>
        <taxon>Mycobacteriales</taxon>
        <taxon>Mycobacteriaceae</taxon>
        <taxon>Mycolicibacterium</taxon>
    </lineage>
</organism>
<dbReference type="Proteomes" id="UP000193564">
    <property type="component" value="Unassembled WGS sequence"/>
</dbReference>
<accession>A0A1X1TEG7</accession>
<dbReference type="STRING" id="126673.AWC01_07045"/>
<keyword evidence="3" id="KW-1185">Reference proteome</keyword>
<gene>
    <name evidence="2" type="ORF">AWC01_07045</name>
    <name evidence="1" type="ORF">MDOR_01570</name>
</gene>
<dbReference type="OrthoDB" id="3197423at2"/>
<protein>
    <submittedName>
        <fullName evidence="2">Uncharacterized protein</fullName>
    </submittedName>
</protein>
<dbReference type="InterPro" id="IPR046788">
    <property type="entry name" value="Methyltransf_35"/>
</dbReference>
<evidence type="ECO:0000313" key="2">
    <source>
        <dbReference type="EMBL" id="ORV42937.1"/>
    </source>
</evidence>
<dbReference type="EMBL" id="LQOS01000020">
    <property type="protein sequence ID" value="ORV42937.1"/>
    <property type="molecule type" value="Genomic_DNA"/>
</dbReference>
<reference evidence="1" key="3">
    <citation type="submission" date="2020-02" db="EMBL/GenBank/DDBJ databases">
        <authorList>
            <person name="Matsumoto Y."/>
            <person name="Motooka D."/>
            <person name="Nakamura S."/>
        </authorList>
    </citation>
    <scope>NUCLEOTIDE SEQUENCE</scope>
    <source>
        <strain evidence="1">JCM 12405</strain>
    </source>
</reference>
<dbReference type="Proteomes" id="UP000467201">
    <property type="component" value="Chromosome"/>
</dbReference>
<evidence type="ECO:0000313" key="1">
    <source>
        <dbReference type="EMBL" id="BBZ05988.1"/>
    </source>
</evidence>